<feature type="compositionally biased region" description="Low complexity" evidence="2">
    <location>
        <begin position="88"/>
        <end position="109"/>
    </location>
</feature>
<gene>
    <name evidence="3" type="ORF">BDK51DRAFT_25420</name>
</gene>
<dbReference type="Proteomes" id="UP000269721">
    <property type="component" value="Unassembled WGS sequence"/>
</dbReference>
<evidence type="ECO:0000313" key="3">
    <source>
        <dbReference type="EMBL" id="RKO89176.1"/>
    </source>
</evidence>
<dbReference type="Pfam" id="PF00022">
    <property type="entry name" value="Actin"/>
    <property type="match status" value="2"/>
</dbReference>
<dbReference type="SMART" id="SM00268">
    <property type="entry name" value="ACTIN"/>
    <property type="match status" value="1"/>
</dbReference>
<dbReference type="Gene3D" id="3.90.640.10">
    <property type="entry name" value="Actin, Chain A, domain 4"/>
    <property type="match status" value="1"/>
</dbReference>
<sequence>MSTLGSFLPRESEYLVLEPGSLYTKAGIADNLNPPAMVQTGGVLARLLVVAGTSGEFPHRGQPTRSSTNQNQLNNDPDPSSGPFFPQTAPTATALVSPSSSATAAAPEPGSEALPTYVFEPLPPDVDAIRPVKEGIVVDWPALTAFWKHLLITLGMRRARNTSAVLLSLPITWSRTDSERAAQILFEEFNVPCVYVVDQPLAVSCGCNCTTALVVDIGHETTDIVPIVDSTIIRHATFTLPLGGRDVDRILARSLANDEEFVTALGKAPDVNDARAVKEAGGVDASARGGLDGQPVGKLNIEIDGKKLSIDLSHSACIDVLVEPDAFGVNVLSIPAAISLAVTSAVEAERRQSLWENIILTGGSGQLKGLRQRLEHEMAPFIAATETSNEYQPKEIKWRDIPEYITELKSRPQDAGFIGASILAKVCGVKMRLTFGTDYNEMGPAAVYLKA</sequence>
<reference evidence="4" key="1">
    <citation type="journal article" date="2018" name="Nat. Microbiol.">
        <title>Leveraging single-cell genomics to expand the fungal tree of life.</title>
        <authorList>
            <person name="Ahrendt S.R."/>
            <person name="Quandt C.A."/>
            <person name="Ciobanu D."/>
            <person name="Clum A."/>
            <person name="Salamov A."/>
            <person name="Andreopoulos B."/>
            <person name="Cheng J.F."/>
            <person name="Woyke T."/>
            <person name="Pelin A."/>
            <person name="Henrissat B."/>
            <person name="Reynolds N.K."/>
            <person name="Benny G.L."/>
            <person name="Smith M.E."/>
            <person name="James T.Y."/>
            <person name="Grigoriev I.V."/>
        </authorList>
    </citation>
    <scope>NUCLEOTIDE SEQUENCE [LARGE SCALE GENOMIC DNA]</scope>
</reference>
<dbReference type="CDD" id="cd10208">
    <property type="entry name" value="ASKHA_NBD_ScArp9-like"/>
    <property type="match status" value="1"/>
</dbReference>
<protein>
    <recommendedName>
        <fullName evidence="5">Actin family</fullName>
    </recommendedName>
</protein>
<dbReference type="OrthoDB" id="74201at2759"/>
<evidence type="ECO:0000256" key="1">
    <source>
        <dbReference type="RuleBase" id="RU000487"/>
    </source>
</evidence>
<proteinExistence type="inferred from homology"/>
<dbReference type="EMBL" id="KZ996240">
    <property type="protein sequence ID" value="RKO89176.1"/>
    <property type="molecule type" value="Genomic_DNA"/>
</dbReference>
<organism evidence="3 4">
    <name type="scientific">Blyttiomyces helicus</name>
    <dbReference type="NCBI Taxonomy" id="388810"/>
    <lineage>
        <taxon>Eukaryota</taxon>
        <taxon>Fungi</taxon>
        <taxon>Fungi incertae sedis</taxon>
        <taxon>Chytridiomycota</taxon>
        <taxon>Chytridiomycota incertae sedis</taxon>
        <taxon>Chytridiomycetes</taxon>
        <taxon>Chytridiomycetes incertae sedis</taxon>
        <taxon>Blyttiomyces</taxon>
    </lineage>
</organism>
<evidence type="ECO:0008006" key="5">
    <source>
        <dbReference type="Google" id="ProtNLM"/>
    </source>
</evidence>
<feature type="region of interest" description="Disordered" evidence="2">
    <location>
        <begin position="55"/>
        <end position="110"/>
    </location>
</feature>
<name>A0A4P9WFG8_9FUNG</name>
<evidence type="ECO:0000256" key="2">
    <source>
        <dbReference type="SAM" id="MobiDB-lite"/>
    </source>
</evidence>
<keyword evidence="4" id="KW-1185">Reference proteome</keyword>
<dbReference type="Gene3D" id="3.30.420.40">
    <property type="match status" value="3"/>
</dbReference>
<dbReference type="InterPro" id="IPR043129">
    <property type="entry name" value="ATPase_NBD"/>
</dbReference>
<dbReference type="PANTHER" id="PTHR11937">
    <property type="entry name" value="ACTIN"/>
    <property type="match status" value="1"/>
</dbReference>
<dbReference type="GO" id="GO:0000902">
    <property type="term" value="P:cell morphogenesis"/>
    <property type="evidence" value="ECO:0007669"/>
    <property type="project" value="InterPro"/>
</dbReference>
<dbReference type="AlphaFoldDB" id="A0A4P9WFG8"/>
<dbReference type="SUPFAM" id="SSF53067">
    <property type="entry name" value="Actin-like ATPase domain"/>
    <property type="match status" value="2"/>
</dbReference>
<feature type="compositionally biased region" description="Polar residues" evidence="2">
    <location>
        <begin position="63"/>
        <end position="78"/>
    </location>
</feature>
<evidence type="ECO:0000313" key="4">
    <source>
        <dbReference type="Proteomes" id="UP000269721"/>
    </source>
</evidence>
<dbReference type="InterPro" id="IPR004753">
    <property type="entry name" value="MreB"/>
</dbReference>
<accession>A0A4P9WFG8</accession>
<comment type="similarity">
    <text evidence="1">Belongs to the actin family.</text>
</comment>
<dbReference type="InterPro" id="IPR004000">
    <property type="entry name" value="Actin"/>
</dbReference>
<dbReference type="PRINTS" id="PR01652">
    <property type="entry name" value="SHAPEPROTEIN"/>
</dbReference>